<dbReference type="EMBL" id="JARJLG010000063">
    <property type="protein sequence ID" value="KAJ7755706.1"/>
    <property type="molecule type" value="Genomic_DNA"/>
</dbReference>
<evidence type="ECO:0000313" key="2">
    <source>
        <dbReference type="Proteomes" id="UP001215280"/>
    </source>
</evidence>
<gene>
    <name evidence="1" type="ORF">DFH07DRAFT_487578</name>
</gene>
<comment type="caution">
    <text evidence="1">The sequence shown here is derived from an EMBL/GenBank/DDBJ whole genome shotgun (WGS) entry which is preliminary data.</text>
</comment>
<sequence>MSKDVKPLVLDATLRDLAFLRAFDLDVASLVPSSVTQTSLTPDTADSTVERSYEFARQARTAIKIYNGDVDLENVGAGLEAIRTKVQELSNGLHDTR</sequence>
<proteinExistence type="predicted"/>
<protein>
    <submittedName>
        <fullName evidence="1">Uncharacterized protein</fullName>
    </submittedName>
</protein>
<reference evidence="1" key="1">
    <citation type="submission" date="2023-03" db="EMBL/GenBank/DDBJ databases">
        <title>Massive genome expansion in bonnet fungi (Mycena s.s.) driven by repeated elements and novel gene families across ecological guilds.</title>
        <authorList>
            <consortium name="Lawrence Berkeley National Laboratory"/>
            <person name="Harder C.B."/>
            <person name="Miyauchi S."/>
            <person name="Viragh M."/>
            <person name="Kuo A."/>
            <person name="Thoen E."/>
            <person name="Andreopoulos B."/>
            <person name="Lu D."/>
            <person name="Skrede I."/>
            <person name="Drula E."/>
            <person name="Henrissat B."/>
            <person name="Morin E."/>
            <person name="Kohler A."/>
            <person name="Barry K."/>
            <person name="LaButti K."/>
            <person name="Morin E."/>
            <person name="Salamov A."/>
            <person name="Lipzen A."/>
            <person name="Mereny Z."/>
            <person name="Hegedus B."/>
            <person name="Baldrian P."/>
            <person name="Stursova M."/>
            <person name="Weitz H."/>
            <person name="Taylor A."/>
            <person name="Grigoriev I.V."/>
            <person name="Nagy L.G."/>
            <person name="Martin F."/>
            <person name="Kauserud H."/>
        </authorList>
    </citation>
    <scope>NUCLEOTIDE SEQUENCE</scope>
    <source>
        <strain evidence="1">CBHHK188m</strain>
    </source>
</reference>
<keyword evidence="2" id="KW-1185">Reference proteome</keyword>
<dbReference type="AlphaFoldDB" id="A0AAD7J2G4"/>
<name>A0AAD7J2G4_9AGAR</name>
<evidence type="ECO:0000313" key="1">
    <source>
        <dbReference type="EMBL" id="KAJ7755706.1"/>
    </source>
</evidence>
<organism evidence="1 2">
    <name type="scientific">Mycena maculata</name>
    <dbReference type="NCBI Taxonomy" id="230809"/>
    <lineage>
        <taxon>Eukaryota</taxon>
        <taxon>Fungi</taxon>
        <taxon>Dikarya</taxon>
        <taxon>Basidiomycota</taxon>
        <taxon>Agaricomycotina</taxon>
        <taxon>Agaricomycetes</taxon>
        <taxon>Agaricomycetidae</taxon>
        <taxon>Agaricales</taxon>
        <taxon>Marasmiineae</taxon>
        <taxon>Mycenaceae</taxon>
        <taxon>Mycena</taxon>
    </lineage>
</organism>
<accession>A0AAD7J2G4</accession>
<dbReference type="Proteomes" id="UP001215280">
    <property type="component" value="Unassembled WGS sequence"/>
</dbReference>